<feature type="transmembrane region" description="Helical" evidence="8">
    <location>
        <begin position="82"/>
        <end position="102"/>
    </location>
</feature>
<keyword evidence="6 8" id="KW-1133">Transmembrane helix</keyword>
<dbReference type="RefSeq" id="WP_122628595.1">
    <property type="nucleotide sequence ID" value="NZ_UPPP01000078.1"/>
</dbReference>
<keyword evidence="4" id="KW-0309">Germination</keyword>
<dbReference type="EMBL" id="UPPP01000078">
    <property type="protein sequence ID" value="VBB07663.1"/>
    <property type="molecule type" value="Genomic_DNA"/>
</dbReference>
<dbReference type="PANTHER" id="PTHR34975">
    <property type="entry name" value="SPORE GERMINATION PROTEIN A2"/>
    <property type="match status" value="1"/>
</dbReference>
<name>A0A498RC02_9FIRM</name>
<dbReference type="AlphaFoldDB" id="A0A498RC02"/>
<keyword evidence="10" id="KW-1185">Reference proteome</keyword>
<sequence>MKFEPGAMGVTEGLGLVFMTTGTRIFLTTPSESINSMASAAWASPLIAGFAALVSFWLLSYAQQKTGGDLIRTAGLLLGKPAAFVIGLFYLAAFFVDAIWLLRQFAENTLITALPYANYYIIVGWYGLCTGIMVYLGIEAMGRAAYIVMPISILALVFLLLLLIPFYDYHFLAPWLGNGLGLTLKNSFSLTGLDLGVLLLIIFAPSFQTARTRNQAALLVLVLGNILRALSIACFIMAFGVAMGAERTLPFYEMSRLVYLSRYVQRIEALFILLWVIIGLLAIAIDLYITLYLFARLAKLNTIRPLIVPTVLISIQLASLPRSVSTVLLLDKYSQSLFNVGLLVIPPLLFLAALLKRKDPSKCSCRES</sequence>
<evidence type="ECO:0000256" key="1">
    <source>
        <dbReference type="ARBA" id="ARBA00004141"/>
    </source>
</evidence>
<gene>
    <name evidence="9" type="ORF">LUCI_2928</name>
</gene>
<keyword evidence="3" id="KW-0813">Transport</keyword>
<dbReference type="Pfam" id="PF03845">
    <property type="entry name" value="Spore_permease"/>
    <property type="match status" value="1"/>
</dbReference>
<organism evidence="9 10">
    <name type="scientific">Lucifera butyrica</name>
    <dbReference type="NCBI Taxonomy" id="1351585"/>
    <lineage>
        <taxon>Bacteria</taxon>
        <taxon>Bacillati</taxon>
        <taxon>Bacillota</taxon>
        <taxon>Negativicutes</taxon>
        <taxon>Veillonellales</taxon>
        <taxon>Veillonellaceae</taxon>
        <taxon>Lucifera</taxon>
    </lineage>
</organism>
<feature type="transmembrane region" description="Helical" evidence="8">
    <location>
        <begin position="336"/>
        <end position="355"/>
    </location>
</feature>
<evidence type="ECO:0000313" key="9">
    <source>
        <dbReference type="EMBL" id="VBB07663.1"/>
    </source>
</evidence>
<evidence type="ECO:0000256" key="7">
    <source>
        <dbReference type="ARBA" id="ARBA00023136"/>
    </source>
</evidence>
<dbReference type="Proteomes" id="UP000277811">
    <property type="component" value="Unassembled WGS sequence"/>
</dbReference>
<comment type="subcellular location">
    <subcellularLocation>
        <location evidence="1">Membrane</location>
        <topology evidence="1">Multi-pass membrane protein</topology>
    </subcellularLocation>
</comment>
<evidence type="ECO:0000256" key="4">
    <source>
        <dbReference type="ARBA" id="ARBA00022544"/>
    </source>
</evidence>
<feature type="transmembrane region" description="Helical" evidence="8">
    <location>
        <begin position="39"/>
        <end position="61"/>
    </location>
</feature>
<feature type="transmembrane region" description="Helical" evidence="8">
    <location>
        <begin position="117"/>
        <end position="138"/>
    </location>
</feature>
<feature type="transmembrane region" description="Helical" evidence="8">
    <location>
        <begin position="269"/>
        <end position="294"/>
    </location>
</feature>
<dbReference type="PANTHER" id="PTHR34975:SF2">
    <property type="entry name" value="SPORE GERMINATION PROTEIN A2"/>
    <property type="match status" value="1"/>
</dbReference>
<feature type="transmembrane region" description="Helical" evidence="8">
    <location>
        <begin position="187"/>
        <end position="204"/>
    </location>
</feature>
<evidence type="ECO:0000256" key="3">
    <source>
        <dbReference type="ARBA" id="ARBA00022448"/>
    </source>
</evidence>
<evidence type="ECO:0000256" key="2">
    <source>
        <dbReference type="ARBA" id="ARBA00007998"/>
    </source>
</evidence>
<feature type="transmembrane region" description="Helical" evidence="8">
    <location>
        <begin position="306"/>
        <end position="324"/>
    </location>
</feature>
<evidence type="ECO:0000256" key="6">
    <source>
        <dbReference type="ARBA" id="ARBA00022989"/>
    </source>
</evidence>
<feature type="transmembrane region" description="Helical" evidence="8">
    <location>
        <begin position="145"/>
        <end position="167"/>
    </location>
</feature>
<keyword evidence="7 8" id="KW-0472">Membrane</keyword>
<dbReference type="GO" id="GO:0016020">
    <property type="term" value="C:membrane"/>
    <property type="evidence" value="ECO:0007669"/>
    <property type="project" value="UniProtKB-SubCell"/>
</dbReference>
<comment type="similarity">
    <text evidence="2">Belongs to the amino acid-polyamine-organocation (APC) superfamily. Spore germination protein (SGP) (TC 2.A.3.9) family.</text>
</comment>
<accession>A0A498RC02</accession>
<protein>
    <submittedName>
        <fullName evidence="9">Spore germination gerab</fullName>
    </submittedName>
</protein>
<keyword evidence="5 8" id="KW-0812">Transmembrane</keyword>
<evidence type="ECO:0000313" key="10">
    <source>
        <dbReference type="Proteomes" id="UP000277811"/>
    </source>
</evidence>
<dbReference type="GO" id="GO:0009847">
    <property type="term" value="P:spore germination"/>
    <property type="evidence" value="ECO:0007669"/>
    <property type="project" value="InterPro"/>
</dbReference>
<dbReference type="OrthoDB" id="1675410at2"/>
<evidence type="ECO:0000256" key="5">
    <source>
        <dbReference type="ARBA" id="ARBA00022692"/>
    </source>
</evidence>
<dbReference type="InterPro" id="IPR004761">
    <property type="entry name" value="Spore_GerAB"/>
</dbReference>
<reference evidence="9 10" key="1">
    <citation type="submission" date="2018-06" db="EMBL/GenBank/DDBJ databases">
        <authorList>
            <person name="Strepis N."/>
        </authorList>
    </citation>
    <scope>NUCLEOTIDE SEQUENCE [LARGE SCALE GENOMIC DNA]</scope>
    <source>
        <strain evidence="9">LUCI</strain>
    </source>
</reference>
<evidence type="ECO:0000256" key="8">
    <source>
        <dbReference type="SAM" id="Phobius"/>
    </source>
</evidence>
<proteinExistence type="inferred from homology"/>
<feature type="transmembrane region" description="Helical" evidence="8">
    <location>
        <begin position="7"/>
        <end position="27"/>
    </location>
</feature>
<feature type="transmembrane region" description="Helical" evidence="8">
    <location>
        <begin position="216"/>
        <end position="245"/>
    </location>
</feature>